<gene>
    <name evidence="5" type="ORF">AVDCRST_MAG81-436</name>
</gene>
<organism evidence="5">
    <name type="scientific">uncultured Synechococcales cyanobacterium</name>
    <dbReference type="NCBI Taxonomy" id="1936017"/>
    <lineage>
        <taxon>Bacteria</taxon>
        <taxon>Bacillati</taxon>
        <taxon>Cyanobacteriota</taxon>
        <taxon>Cyanophyceae</taxon>
        <taxon>Synechococcales</taxon>
        <taxon>environmental samples</taxon>
    </lineage>
</organism>
<dbReference type="InterPro" id="IPR014710">
    <property type="entry name" value="RmlC-like_jellyroll"/>
</dbReference>
<keyword evidence="1" id="KW-0805">Transcription regulation</keyword>
<evidence type="ECO:0000313" key="5">
    <source>
        <dbReference type="EMBL" id="CAA9558431.1"/>
    </source>
</evidence>
<dbReference type="Gene3D" id="1.10.10.10">
    <property type="entry name" value="Winged helix-like DNA-binding domain superfamily/Winged helix DNA-binding domain"/>
    <property type="match status" value="1"/>
</dbReference>
<dbReference type="SUPFAM" id="SSF51206">
    <property type="entry name" value="cAMP-binding domain-like"/>
    <property type="match status" value="1"/>
</dbReference>
<dbReference type="Gene3D" id="2.60.120.10">
    <property type="entry name" value="Jelly Rolls"/>
    <property type="match status" value="1"/>
</dbReference>
<sequence length="162" mass="18853">MWRIERGIVRTLTWNDAGTLSVLGYWGPGDVVGQPLSRLSSYQIECVTSVEVSLVPAHLWHQVLDKIVLHGQQVEELLYILHQQRIPLRLQQLLGWLAQKFGREVDQGQLIDLRLTHQELAEFVSTTRVTATRLLKQFEQEGRIRRLRHHVILCHQQLQLVE</sequence>
<name>A0A6J4USF3_9CYAN</name>
<dbReference type="Pfam" id="PF13545">
    <property type="entry name" value="HTH_Crp_2"/>
    <property type="match status" value="1"/>
</dbReference>
<dbReference type="EMBL" id="CADCWO010000029">
    <property type="protein sequence ID" value="CAA9558431.1"/>
    <property type="molecule type" value="Genomic_DNA"/>
</dbReference>
<evidence type="ECO:0000256" key="2">
    <source>
        <dbReference type="ARBA" id="ARBA00023125"/>
    </source>
</evidence>
<protein>
    <submittedName>
        <fullName evidence="5">cAMP-binding proteins - catabolite gene activator and regulatory subunit of cAMP-dependent protein kinases</fullName>
    </submittedName>
</protein>
<keyword evidence="3" id="KW-0804">Transcription</keyword>
<evidence type="ECO:0000259" key="4">
    <source>
        <dbReference type="PROSITE" id="PS51063"/>
    </source>
</evidence>
<dbReference type="PROSITE" id="PS51063">
    <property type="entry name" value="HTH_CRP_2"/>
    <property type="match status" value="1"/>
</dbReference>
<dbReference type="SMART" id="SM00419">
    <property type="entry name" value="HTH_CRP"/>
    <property type="match status" value="1"/>
</dbReference>
<dbReference type="InterPro" id="IPR012318">
    <property type="entry name" value="HTH_CRP"/>
</dbReference>
<feature type="domain" description="HTH crp-type" evidence="4">
    <location>
        <begin position="84"/>
        <end position="158"/>
    </location>
</feature>
<reference evidence="5" key="1">
    <citation type="submission" date="2020-02" db="EMBL/GenBank/DDBJ databases">
        <authorList>
            <person name="Meier V. D."/>
        </authorList>
    </citation>
    <scope>NUCLEOTIDE SEQUENCE</scope>
    <source>
        <strain evidence="5">AVDCRST_MAG81</strain>
    </source>
</reference>
<dbReference type="AlphaFoldDB" id="A0A6J4USF3"/>
<dbReference type="InterPro" id="IPR036390">
    <property type="entry name" value="WH_DNA-bd_sf"/>
</dbReference>
<dbReference type="PRINTS" id="PR00034">
    <property type="entry name" value="HTHCRP"/>
</dbReference>
<dbReference type="InterPro" id="IPR018490">
    <property type="entry name" value="cNMP-bd_dom_sf"/>
</dbReference>
<evidence type="ECO:0000256" key="3">
    <source>
        <dbReference type="ARBA" id="ARBA00023163"/>
    </source>
</evidence>
<dbReference type="InterPro" id="IPR036388">
    <property type="entry name" value="WH-like_DNA-bd_sf"/>
</dbReference>
<dbReference type="CDD" id="cd00092">
    <property type="entry name" value="HTH_CRP"/>
    <property type="match status" value="1"/>
</dbReference>
<evidence type="ECO:0000256" key="1">
    <source>
        <dbReference type="ARBA" id="ARBA00023015"/>
    </source>
</evidence>
<dbReference type="GO" id="GO:0006355">
    <property type="term" value="P:regulation of DNA-templated transcription"/>
    <property type="evidence" value="ECO:0007669"/>
    <property type="project" value="InterPro"/>
</dbReference>
<dbReference type="SUPFAM" id="SSF46785">
    <property type="entry name" value="Winged helix' DNA-binding domain"/>
    <property type="match status" value="1"/>
</dbReference>
<dbReference type="GO" id="GO:0003677">
    <property type="term" value="F:DNA binding"/>
    <property type="evidence" value="ECO:0007669"/>
    <property type="project" value="UniProtKB-KW"/>
</dbReference>
<accession>A0A6J4USF3</accession>
<keyword evidence="2" id="KW-0238">DNA-binding</keyword>
<proteinExistence type="predicted"/>